<dbReference type="CDD" id="cd17503">
    <property type="entry name" value="MFS_LmrB_MDR_like"/>
    <property type="match status" value="1"/>
</dbReference>
<dbReference type="STRING" id="486698.AWC22_00150"/>
<dbReference type="Proteomes" id="UP000193087">
    <property type="component" value="Unassembled WGS sequence"/>
</dbReference>
<dbReference type="Gene3D" id="1.20.1720.10">
    <property type="entry name" value="Multidrug resistance protein D"/>
    <property type="match status" value="1"/>
</dbReference>
<accession>A0A1X2BP77</accession>
<evidence type="ECO:0000259" key="9">
    <source>
        <dbReference type="PROSITE" id="PS50850"/>
    </source>
</evidence>
<feature type="transmembrane region" description="Helical" evidence="8">
    <location>
        <begin position="91"/>
        <end position="111"/>
    </location>
</feature>
<feature type="domain" description="Major facilitator superfamily (MFS) profile" evidence="9">
    <location>
        <begin position="57"/>
        <end position="545"/>
    </location>
</feature>
<feature type="transmembrane region" description="Helical" evidence="8">
    <location>
        <begin position="345"/>
        <end position="366"/>
    </location>
</feature>
<dbReference type="GO" id="GO:0022857">
    <property type="term" value="F:transmembrane transporter activity"/>
    <property type="evidence" value="ECO:0007669"/>
    <property type="project" value="InterPro"/>
</dbReference>
<dbReference type="GO" id="GO:0005886">
    <property type="term" value="C:plasma membrane"/>
    <property type="evidence" value="ECO:0007669"/>
    <property type="project" value="UniProtKB-SubCell"/>
</dbReference>
<comment type="similarity">
    <text evidence="2">Belongs to the major facilitator superfamily. EmrB family.</text>
</comment>
<dbReference type="NCBIfam" id="TIGR00711">
    <property type="entry name" value="efflux_EmrB"/>
    <property type="match status" value="1"/>
</dbReference>
<dbReference type="Gene3D" id="1.20.1250.20">
    <property type="entry name" value="MFS general substrate transporter like domains"/>
    <property type="match status" value="1"/>
</dbReference>
<feature type="transmembrane region" description="Helical" evidence="8">
    <location>
        <begin position="404"/>
        <end position="430"/>
    </location>
</feature>
<evidence type="ECO:0000256" key="3">
    <source>
        <dbReference type="ARBA" id="ARBA00022448"/>
    </source>
</evidence>
<feature type="transmembrane region" description="Helical" evidence="8">
    <location>
        <begin position="518"/>
        <end position="540"/>
    </location>
</feature>
<feature type="transmembrane region" description="Helical" evidence="8">
    <location>
        <begin position="181"/>
        <end position="205"/>
    </location>
</feature>
<dbReference type="Pfam" id="PF07690">
    <property type="entry name" value="MFS_1"/>
    <property type="match status" value="1"/>
</dbReference>
<feature type="transmembrane region" description="Helical" evidence="8">
    <location>
        <begin position="148"/>
        <end position="169"/>
    </location>
</feature>
<dbReference type="InterPro" id="IPR020846">
    <property type="entry name" value="MFS_dom"/>
</dbReference>
<evidence type="ECO:0000256" key="5">
    <source>
        <dbReference type="ARBA" id="ARBA00022692"/>
    </source>
</evidence>
<proteinExistence type="inferred from homology"/>
<evidence type="ECO:0000256" key="2">
    <source>
        <dbReference type="ARBA" id="ARBA00008537"/>
    </source>
</evidence>
<sequence>MHFSKLHTQDQWRIAMEHVQRIASRVAIGSGDIETSGSQRRYEPDYPRHVDARLLRIAGVCVLALMIVCLDTTVVFVAQRTFVTVFNSTEAVVAWTMTGYVLALATVTPLAGWAADRFGAKRLFIGSVLTFTVGSVLCATAPNIMLLIIFRVCQGFGGGVLMPLILTIVTREAGPGRAGRVMAVVGVPALLGQIGGPILGGWLVHTYGWKWIFLINLPVGLGTAVLAAIVFAKDQPRPSEVFDFIGVLLLLPGLATLLYGLSSLPGRGTAADPEVCLPATIGVVLITGFVFHALYRTDHPLIDMRLFANRVVTLANAVMFLFIVAFCGSGLIYPSYFQELLHHTPLQAGLATIPVGLGALVGVPLAGRSLDKHGPGKVLMVGAILVSTGAGIFAYGVANRVGYFPILVAGMTIVGLGVGFMQMPASVAAVQSLAPHQIARGSALVSVNQQIAASVAYALMSVILTIQFSRSENVSTAHKIANLQKRNRFEVPPDPAVIPRRALSPDFAVSVMRDLSHAYTVVFVVAFALTALTLIPAALLRKPGSTHPAARP</sequence>
<dbReference type="PANTHER" id="PTHR42718">
    <property type="entry name" value="MAJOR FACILITATOR SUPERFAMILY MULTIDRUG TRANSPORTER MFSC"/>
    <property type="match status" value="1"/>
</dbReference>
<comment type="subcellular location">
    <subcellularLocation>
        <location evidence="1">Cell membrane</location>
        <topology evidence="1">Multi-pass membrane protein</topology>
    </subcellularLocation>
</comment>
<feature type="transmembrane region" description="Helical" evidence="8">
    <location>
        <begin position="244"/>
        <end position="265"/>
    </location>
</feature>
<feature type="transmembrane region" description="Helical" evidence="8">
    <location>
        <begin position="378"/>
        <end position="398"/>
    </location>
</feature>
<evidence type="ECO:0000256" key="7">
    <source>
        <dbReference type="ARBA" id="ARBA00023136"/>
    </source>
</evidence>
<gene>
    <name evidence="10" type="ORF">AWC22_00150</name>
</gene>
<name>A0A1X2BP77_9MYCO</name>
<dbReference type="InterPro" id="IPR011701">
    <property type="entry name" value="MFS"/>
</dbReference>
<keyword evidence="3" id="KW-0813">Transport</keyword>
<keyword evidence="11" id="KW-1185">Reference proteome</keyword>
<feature type="transmembrane region" description="Helical" evidence="8">
    <location>
        <begin position="307"/>
        <end position="333"/>
    </location>
</feature>
<dbReference type="EMBL" id="LQPQ01000198">
    <property type="protein sequence ID" value="ORW64999.1"/>
    <property type="molecule type" value="Genomic_DNA"/>
</dbReference>
<evidence type="ECO:0000313" key="10">
    <source>
        <dbReference type="EMBL" id="ORW64999.1"/>
    </source>
</evidence>
<protein>
    <submittedName>
        <fullName evidence="10">MFS transporter</fullName>
    </submittedName>
</protein>
<keyword evidence="4" id="KW-1003">Cell membrane</keyword>
<comment type="caution">
    <text evidence="10">The sequence shown here is derived from an EMBL/GenBank/DDBJ whole genome shotgun (WGS) entry which is preliminary data.</text>
</comment>
<evidence type="ECO:0000313" key="11">
    <source>
        <dbReference type="Proteomes" id="UP000193087"/>
    </source>
</evidence>
<keyword evidence="5 8" id="KW-0812">Transmembrane</keyword>
<feature type="transmembrane region" description="Helical" evidence="8">
    <location>
        <begin position="211"/>
        <end position="232"/>
    </location>
</feature>
<evidence type="ECO:0000256" key="6">
    <source>
        <dbReference type="ARBA" id="ARBA00022989"/>
    </source>
</evidence>
<feature type="transmembrane region" description="Helical" evidence="8">
    <location>
        <begin position="277"/>
        <end position="295"/>
    </location>
</feature>
<dbReference type="SUPFAM" id="SSF103473">
    <property type="entry name" value="MFS general substrate transporter"/>
    <property type="match status" value="1"/>
</dbReference>
<dbReference type="InterPro" id="IPR036259">
    <property type="entry name" value="MFS_trans_sf"/>
</dbReference>
<evidence type="ECO:0000256" key="8">
    <source>
        <dbReference type="SAM" id="Phobius"/>
    </source>
</evidence>
<evidence type="ECO:0000256" key="4">
    <source>
        <dbReference type="ARBA" id="ARBA00022475"/>
    </source>
</evidence>
<reference evidence="10 11" key="1">
    <citation type="submission" date="2016-01" db="EMBL/GenBank/DDBJ databases">
        <title>The new phylogeny of the genus Mycobacterium.</title>
        <authorList>
            <person name="Tarcisio F."/>
            <person name="Conor M."/>
            <person name="Antonella G."/>
            <person name="Elisabetta G."/>
            <person name="Giulia F.S."/>
            <person name="Sara T."/>
            <person name="Anna F."/>
            <person name="Clotilde B."/>
            <person name="Roberto B."/>
            <person name="Veronica D.S."/>
            <person name="Fabio R."/>
            <person name="Monica P."/>
            <person name="Olivier J."/>
            <person name="Enrico T."/>
            <person name="Nicola S."/>
        </authorList>
    </citation>
    <scope>NUCLEOTIDE SEQUENCE [LARGE SCALE GENOMIC DNA]</scope>
    <source>
        <strain evidence="10 11">DSM 45176</strain>
    </source>
</reference>
<evidence type="ECO:0000256" key="1">
    <source>
        <dbReference type="ARBA" id="ARBA00004651"/>
    </source>
</evidence>
<dbReference type="InterPro" id="IPR004638">
    <property type="entry name" value="EmrB-like"/>
</dbReference>
<organism evidence="10 11">
    <name type="scientific">Mycobacterium riyadhense</name>
    <dbReference type="NCBI Taxonomy" id="486698"/>
    <lineage>
        <taxon>Bacteria</taxon>
        <taxon>Bacillati</taxon>
        <taxon>Actinomycetota</taxon>
        <taxon>Actinomycetes</taxon>
        <taxon>Mycobacteriales</taxon>
        <taxon>Mycobacteriaceae</taxon>
        <taxon>Mycobacterium</taxon>
    </lineage>
</organism>
<feature type="transmembrane region" description="Helical" evidence="8">
    <location>
        <begin position="57"/>
        <end position="79"/>
    </location>
</feature>
<dbReference type="PROSITE" id="PS50850">
    <property type="entry name" value="MFS"/>
    <property type="match status" value="1"/>
</dbReference>
<dbReference type="PANTHER" id="PTHR42718:SF9">
    <property type="entry name" value="MAJOR FACILITATOR SUPERFAMILY MULTIDRUG TRANSPORTER MFSC"/>
    <property type="match status" value="1"/>
</dbReference>
<feature type="transmembrane region" description="Helical" evidence="8">
    <location>
        <begin position="123"/>
        <end position="142"/>
    </location>
</feature>
<keyword evidence="7 8" id="KW-0472">Membrane</keyword>
<keyword evidence="6 8" id="KW-1133">Transmembrane helix</keyword>
<dbReference type="AlphaFoldDB" id="A0A1X2BP77"/>